<evidence type="ECO:0000259" key="4">
    <source>
        <dbReference type="PROSITE" id="PS50043"/>
    </source>
</evidence>
<dbReference type="CDD" id="cd06170">
    <property type="entry name" value="LuxR_C_like"/>
    <property type="match status" value="1"/>
</dbReference>
<dbReference type="Gene3D" id="3.40.50.2300">
    <property type="match status" value="1"/>
</dbReference>
<protein>
    <submittedName>
        <fullName evidence="5">Two-component system, NarL family, captular synthesis response regulator RcsB</fullName>
    </submittedName>
</protein>
<keyword evidence="2" id="KW-0238">DNA-binding</keyword>
<evidence type="ECO:0000256" key="3">
    <source>
        <dbReference type="ARBA" id="ARBA00023163"/>
    </source>
</evidence>
<organism evidence="5 6">
    <name type="scientific">Candidatus Pantoea symbiotica</name>
    <dbReference type="NCBI Taxonomy" id="1884370"/>
    <lineage>
        <taxon>Bacteria</taxon>
        <taxon>Pseudomonadati</taxon>
        <taxon>Pseudomonadota</taxon>
        <taxon>Gammaproteobacteria</taxon>
        <taxon>Enterobacterales</taxon>
        <taxon>Erwiniaceae</taxon>
        <taxon>Pantoea</taxon>
    </lineage>
</organism>
<dbReference type="PRINTS" id="PR00038">
    <property type="entry name" value="HTHLUXR"/>
</dbReference>
<sequence length="205" mass="22878">MFTLTVMDSDRWIAAGISQYFNDRHIKVTVMTDAQDNEVLKLAAESDIVISELYTSGRDIQAISELFVMLRMISPSTRIIFFTDLKEKAVIKYVTSLLPNACVLPKSCDIHRLASEIFSCASRSDEEIISLNVKCKSGALTAREFGLLRFLATSKSLTDIGGKLQLSVKTISHHRKNIMQKLNCRTSHELSPRLLGMGFGNNKSS</sequence>
<accession>A0A1I3YS87</accession>
<evidence type="ECO:0000313" key="5">
    <source>
        <dbReference type="EMBL" id="SFK34675.1"/>
    </source>
</evidence>
<comment type="caution">
    <text evidence="5">The sequence shown here is derived from an EMBL/GenBank/DDBJ whole genome shotgun (WGS) entry which is preliminary data.</text>
</comment>
<name>A0A1I3YS87_9GAMM</name>
<feature type="domain" description="HTH luxR-type" evidence="4">
    <location>
        <begin position="133"/>
        <end position="198"/>
    </location>
</feature>
<evidence type="ECO:0000313" key="6">
    <source>
        <dbReference type="Proteomes" id="UP000198841"/>
    </source>
</evidence>
<keyword evidence="1" id="KW-0805">Transcription regulation</keyword>
<dbReference type="Pfam" id="PF00196">
    <property type="entry name" value="GerE"/>
    <property type="match status" value="1"/>
</dbReference>
<evidence type="ECO:0000256" key="2">
    <source>
        <dbReference type="ARBA" id="ARBA00023125"/>
    </source>
</evidence>
<gene>
    <name evidence="5" type="ORF">SAMN05518863_106200</name>
</gene>
<dbReference type="SUPFAM" id="SSF46894">
    <property type="entry name" value="C-terminal effector domain of the bipartite response regulators"/>
    <property type="match status" value="1"/>
</dbReference>
<proteinExistence type="predicted"/>
<dbReference type="RefSeq" id="WP_091003986.1">
    <property type="nucleotide sequence ID" value="NZ_FOSD01000006.1"/>
</dbReference>
<dbReference type="SMART" id="SM00421">
    <property type="entry name" value="HTH_LUXR"/>
    <property type="match status" value="1"/>
</dbReference>
<dbReference type="PROSITE" id="PS50043">
    <property type="entry name" value="HTH_LUXR_2"/>
    <property type="match status" value="1"/>
</dbReference>
<dbReference type="PANTHER" id="PTHR44688">
    <property type="entry name" value="DNA-BINDING TRANSCRIPTIONAL ACTIVATOR DEVR_DOSR"/>
    <property type="match status" value="1"/>
</dbReference>
<dbReference type="PANTHER" id="PTHR44688:SF16">
    <property type="entry name" value="DNA-BINDING TRANSCRIPTIONAL ACTIVATOR DEVR_DOSR"/>
    <property type="match status" value="1"/>
</dbReference>
<dbReference type="InterPro" id="IPR016032">
    <property type="entry name" value="Sig_transdc_resp-reg_C-effctor"/>
</dbReference>
<keyword evidence="3" id="KW-0804">Transcription</keyword>
<dbReference type="Proteomes" id="UP000198841">
    <property type="component" value="Unassembled WGS sequence"/>
</dbReference>
<reference evidence="5 6" key="1">
    <citation type="submission" date="2016-10" db="EMBL/GenBank/DDBJ databases">
        <authorList>
            <person name="Varghese N."/>
            <person name="Submissions S."/>
        </authorList>
    </citation>
    <scope>NUCLEOTIDE SEQUENCE [LARGE SCALE GENOMIC DNA]</scope>
    <source>
        <strain evidence="5 6">YR512</strain>
    </source>
</reference>
<dbReference type="InterPro" id="IPR000792">
    <property type="entry name" value="Tscrpt_reg_LuxR_C"/>
</dbReference>
<keyword evidence="6" id="KW-1185">Reference proteome</keyword>
<dbReference type="EMBL" id="FOSD01000006">
    <property type="protein sequence ID" value="SFK34675.1"/>
    <property type="molecule type" value="Genomic_DNA"/>
</dbReference>
<evidence type="ECO:0000256" key="1">
    <source>
        <dbReference type="ARBA" id="ARBA00023015"/>
    </source>
</evidence>